<proteinExistence type="predicted"/>
<gene>
    <name evidence="1" type="ORF">MarDSR_109</name>
</gene>
<accession>A0AA96EPW6</accession>
<sequence length="129" mass="15006">MDSVPSAEIVCLCGTIPPCDNKVEKHLKKHIKKGEIDGKFFCAACNYESRNIYNFLGHCEKRYHKARRCFIHFMTLTNDIQGAYCMTKYLTQISDEKLYSLRLEMKIRFGVVEGTPEENEKAREIFSNK</sequence>
<reference evidence="1" key="1">
    <citation type="submission" date="2023-07" db="EMBL/GenBank/DDBJ databases">
        <authorList>
            <person name="Xia Y."/>
        </authorList>
    </citation>
    <scope>NUCLEOTIDE SEQUENCE</scope>
    <source>
        <strain evidence="1">E</strain>
    </source>
</reference>
<name>A0AA96EPW6_9VIRU</name>
<evidence type="ECO:0000313" key="1">
    <source>
        <dbReference type="EMBL" id="WNL50148.1"/>
    </source>
</evidence>
<dbReference type="EMBL" id="OR343189">
    <property type="protein sequence ID" value="WNL50148.1"/>
    <property type="molecule type" value="Genomic_DNA"/>
</dbReference>
<organism evidence="1">
    <name type="scientific">Marseillevirus sp</name>
    <dbReference type="NCBI Taxonomy" id="2809551"/>
    <lineage>
        <taxon>Viruses</taxon>
        <taxon>Varidnaviria</taxon>
        <taxon>Bamfordvirae</taxon>
        <taxon>Nucleocytoviricota</taxon>
        <taxon>Megaviricetes</taxon>
        <taxon>Pimascovirales</taxon>
        <taxon>Pimascovirales incertae sedis</taxon>
        <taxon>Marseilleviridae</taxon>
        <taxon>Marseillevirus</taxon>
    </lineage>
</organism>
<protein>
    <submittedName>
        <fullName evidence="1">Uncharacterized protein</fullName>
    </submittedName>
</protein>